<feature type="transmembrane region" description="Helical" evidence="7">
    <location>
        <begin position="367"/>
        <end position="387"/>
    </location>
</feature>
<feature type="transmembrane region" description="Helical" evidence="7">
    <location>
        <begin position="478"/>
        <end position="499"/>
    </location>
</feature>
<keyword evidence="8" id="KW-0732">Signal</keyword>
<organism evidence="10">
    <name type="scientific">Methylobacterium bullatum</name>
    <dbReference type="NCBI Taxonomy" id="570505"/>
    <lineage>
        <taxon>Bacteria</taxon>
        <taxon>Pseudomonadati</taxon>
        <taxon>Pseudomonadota</taxon>
        <taxon>Alphaproteobacteria</taxon>
        <taxon>Hyphomicrobiales</taxon>
        <taxon>Methylobacteriaceae</taxon>
        <taxon>Methylobacterium</taxon>
    </lineage>
</organism>
<feature type="transmembrane region" description="Helical" evidence="7">
    <location>
        <begin position="445"/>
        <end position="466"/>
    </location>
</feature>
<keyword evidence="2" id="KW-1003">Cell membrane</keyword>
<keyword evidence="4" id="KW-0201">Cytochrome c-type biogenesis</keyword>
<feature type="transmembrane region" description="Helical" evidence="7">
    <location>
        <begin position="575"/>
        <end position="595"/>
    </location>
</feature>
<dbReference type="Pfam" id="PF13899">
    <property type="entry name" value="Thioredoxin_7"/>
    <property type="match status" value="1"/>
</dbReference>
<feature type="transmembrane region" description="Helical" evidence="7">
    <location>
        <begin position="520"/>
        <end position="538"/>
    </location>
</feature>
<dbReference type="InterPro" id="IPR036249">
    <property type="entry name" value="Thioredoxin-like_sf"/>
</dbReference>
<dbReference type="GO" id="GO:0005886">
    <property type="term" value="C:plasma membrane"/>
    <property type="evidence" value="ECO:0007669"/>
    <property type="project" value="UniProtKB-SubCell"/>
</dbReference>
<evidence type="ECO:0000256" key="5">
    <source>
        <dbReference type="ARBA" id="ARBA00022989"/>
    </source>
</evidence>
<evidence type="ECO:0000256" key="6">
    <source>
        <dbReference type="ARBA" id="ARBA00023136"/>
    </source>
</evidence>
<dbReference type="CDD" id="cd02953">
    <property type="entry name" value="DsbDgamma"/>
    <property type="match status" value="1"/>
</dbReference>
<feature type="transmembrane region" description="Helical" evidence="7">
    <location>
        <begin position="320"/>
        <end position="346"/>
    </location>
</feature>
<dbReference type="EMBL" id="LR743504">
    <property type="protein sequence ID" value="CAA2100102.1"/>
    <property type="molecule type" value="Genomic_DNA"/>
</dbReference>
<feature type="transmembrane region" description="Helical" evidence="7">
    <location>
        <begin position="407"/>
        <end position="433"/>
    </location>
</feature>
<evidence type="ECO:0000256" key="4">
    <source>
        <dbReference type="ARBA" id="ARBA00022748"/>
    </source>
</evidence>
<evidence type="ECO:0000313" key="10">
    <source>
        <dbReference type="EMBL" id="CAA2100102.1"/>
    </source>
</evidence>
<keyword evidence="3 7" id="KW-0812">Transmembrane</keyword>
<dbReference type="GO" id="GO:0047134">
    <property type="term" value="F:protein-disulfide reductase [NAD(P)H] activity"/>
    <property type="evidence" value="ECO:0007669"/>
    <property type="project" value="UniProtKB-EC"/>
</dbReference>
<keyword evidence="5 7" id="KW-1133">Transmembrane helix</keyword>
<dbReference type="Pfam" id="PF11412">
    <property type="entry name" value="DsbD_N"/>
    <property type="match status" value="1"/>
</dbReference>
<evidence type="ECO:0000256" key="3">
    <source>
        <dbReference type="ARBA" id="ARBA00022692"/>
    </source>
</evidence>
<keyword evidence="6 7" id="KW-0472">Membrane</keyword>
<dbReference type="Gene3D" id="3.40.30.10">
    <property type="entry name" value="Glutaredoxin"/>
    <property type="match status" value="1"/>
</dbReference>
<feature type="chain" id="PRO_5025669085" evidence="8">
    <location>
        <begin position="33"/>
        <end position="737"/>
    </location>
</feature>
<dbReference type="Pfam" id="PF02683">
    <property type="entry name" value="DsbD_TM"/>
    <property type="match status" value="1"/>
</dbReference>
<protein>
    <submittedName>
        <fullName evidence="10">Thiol:disulfide interchange protein DsbD</fullName>
        <ecNumber evidence="10">1.8.1.8</ecNumber>
    </submittedName>
</protein>
<gene>
    <name evidence="10" type="primary">dsbD_1</name>
    <name evidence="10" type="ORF">MBUL_00502</name>
</gene>
<dbReference type="EC" id="1.8.1.8" evidence="10"/>
<dbReference type="PANTHER" id="PTHR32234:SF3">
    <property type="entry name" value="SUPPRESSION OF COPPER SENSITIVITY PROTEIN"/>
    <property type="match status" value="1"/>
</dbReference>
<feature type="signal peptide" evidence="8">
    <location>
        <begin position="1"/>
        <end position="32"/>
    </location>
</feature>
<dbReference type="SUPFAM" id="SSF52833">
    <property type="entry name" value="Thioredoxin-like"/>
    <property type="match status" value="1"/>
</dbReference>
<dbReference type="PANTHER" id="PTHR32234">
    <property type="entry name" value="THIOL:DISULFIDE INTERCHANGE PROTEIN DSBD"/>
    <property type="match status" value="1"/>
</dbReference>
<feature type="domain" description="Thioredoxin" evidence="9">
    <location>
        <begin position="584"/>
        <end position="737"/>
    </location>
</feature>
<dbReference type="PROSITE" id="PS51352">
    <property type="entry name" value="THIOREDOXIN_2"/>
    <property type="match status" value="1"/>
</dbReference>
<dbReference type="InterPro" id="IPR028250">
    <property type="entry name" value="DsbDN"/>
</dbReference>
<evidence type="ECO:0000256" key="8">
    <source>
        <dbReference type="SAM" id="SignalP"/>
    </source>
</evidence>
<dbReference type="GO" id="GO:0017004">
    <property type="term" value="P:cytochrome complex assembly"/>
    <property type="evidence" value="ECO:0007669"/>
    <property type="project" value="UniProtKB-KW"/>
</dbReference>
<evidence type="ECO:0000259" key="9">
    <source>
        <dbReference type="PROSITE" id="PS51352"/>
    </source>
</evidence>
<name>A0A679INI0_9HYPH</name>
<keyword evidence="10" id="KW-0560">Oxidoreductase</keyword>
<dbReference type="InterPro" id="IPR003834">
    <property type="entry name" value="Cyt_c_assmbl_TM_dom"/>
</dbReference>
<comment type="subcellular location">
    <subcellularLocation>
        <location evidence="1">Cell membrane</location>
        <topology evidence="1">Multi-pass membrane protein</topology>
    </subcellularLocation>
</comment>
<evidence type="ECO:0000256" key="1">
    <source>
        <dbReference type="ARBA" id="ARBA00004651"/>
    </source>
</evidence>
<dbReference type="InterPro" id="IPR035671">
    <property type="entry name" value="DsbD_gamma"/>
</dbReference>
<evidence type="ECO:0000256" key="7">
    <source>
        <dbReference type="SAM" id="Phobius"/>
    </source>
</evidence>
<dbReference type="AlphaFoldDB" id="A0A679INI0"/>
<dbReference type="GO" id="GO:0045454">
    <property type="term" value="P:cell redox homeostasis"/>
    <property type="evidence" value="ECO:0007669"/>
    <property type="project" value="TreeGrafter"/>
</dbReference>
<reference evidence="10" key="1">
    <citation type="submission" date="2019-12" db="EMBL/GenBank/DDBJ databases">
        <authorList>
            <person name="Cremers G."/>
        </authorList>
    </citation>
    <scope>NUCLEOTIDE SEQUENCE</scope>
    <source>
        <strain evidence="10">Mbul1</strain>
    </source>
</reference>
<sequence length="737" mass="76576">MSGAPPLRLKVSMIRPLALLLLALIGATGASAQGLKPPADLVKANLVAEPGAIRAGEPFTIGIRMVMRPLWHVYWRNPGDSGLSPEVAWSLPQGFTAGPIQWPTPSRIPVAHLVNFGFEGETVLLAEVTPPAVLPPGKPVTLTAKLTYLVCERECIPGSADLKLSVPVAAPGTSTGSSATNILLFEDARAALPVPSPWPVKLTSEGDRLVLTADAPGLKPDAIRQPAFFPYSETAIENAAPQTLTIDDKGFSLSLARATPGEPAPTALPGVLTFDEQTANGTVQRSYAIGDAPAAAPAGVIPTASDSASRNTSPEESLTLWSAAGLAFLGGLLLNLMPCVFPVLSIKVLSLVKHSGEPAARVRLHGLAYTAGVLAAFLSLAGLLIALKGAGAGIGWGFQLQSPLVVAGLAYLLFAMGLSLSGVVHLGGGIAGLGDGLTRRAGLEGSFFTGILATVVATPCTAPFMGSAVGFALTQAPLVSLTVFASLGLGLALPFLILTTWPAAVRRLPRPGAWMETLKGALAFPIYATVAWLVWVLSQQVGSAGLLAALIGLVLMGLAAWAWERARHAGGIGAGLARLTAVAALAATLALTFGLDQDRASADMRNATAEGITPFTQARLDSLVAEGKPVFVNMTAAWCITCQVNERTALRTQSVEAAFKARDVTYLKGDWTNQNPEITALLEKHGRSGVPLYLLYTGTGEPIVLPQILTSGIILDELSKIPANAADRRATLETTKR</sequence>
<proteinExistence type="predicted"/>
<feature type="transmembrane region" description="Helical" evidence="7">
    <location>
        <begin position="544"/>
        <end position="563"/>
    </location>
</feature>
<accession>A0A679INI0</accession>
<evidence type="ECO:0000256" key="2">
    <source>
        <dbReference type="ARBA" id="ARBA00022475"/>
    </source>
</evidence>
<dbReference type="InterPro" id="IPR013766">
    <property type="entry name" value="Thioredoxin_domain"/>
</dbReference>